<evidence type="ECO:0008006" key="7">
    <source>
        <dbReference type="Google" id="ProtNLM"/>
    </source>
</evidence>
<sequence>MSDDNEKTDTFSSNAKEENLDISVKKINIPQNDEDEISASKSELLSIIRRRVGEINDLIKRAEKAERLLERANNYNEDLKAEIAHLSNELHGYRSFKRHGRSVLVQVSENDFIEANGEKPMPTWGTAAPGDKSLLSISESLKVVAEEVIQNQDLEEGHKNSSEKSADASSEYVYDAKTGLYYHPASGYYWDPTSYLFYDYTSGTYYQYDEATGEYTVHSQVDITANGQCQMGWPSSPSGVDSLSSEFSVLSISCQRYQKNALGNDSLVHKLLMRPICPLFLFFQQVLQKSERRCQTHVKSRKRKRKVKKPSQQKQFEDEDVIGIDGSKRQTELEQTCANNIYDTEKIFSCVKNSPKIDEVIRVPSESEDENESLRSLATGESELVSSPESGEVSDDSEENTYSAKAQTAGTLAHNVQMQYVDELAEHHPPCIRLVVLESDYLKMGSLFIITCLGGTIGREPNARHALEIPDINVSKVHAQVEFDYGYSSYFITDNGSRNGTLLNNKRLSESNVKSAAYPLNHDDILQVGSSRLLLHIHSGHETCEDCEPGQVQAKLRILNPVKNEHVILSKDEKNRQRMKELKQIKKKYGLQNSHFENTGASLSNSDYSDKAYLRRRYIGSEPAEMQNVTREMPASIQNPISASNKGHKLLSKMGWKEGEGLGKTKSGIAAPVNVELRVNQNAGLGSTSSFSLSLDNVHKAKKAQRWCAARQMYSKLEAQETDSNNHLDLNTTGLETMQCINTEKFKSSLHEADEPSSTSTISSDCMDLSRTLSQNEYSRTSTPDPPFTSSIKKYSSVPKITWVKGATQHSSSDSEKALKSQDTKIS</sequence>
<dbReference type="Pfam" id="PF17780">
    <property type="entry name" value="OCRE"/>
    <property type="match status" value="1"/>
</dbReference>
<reference evidence="5" key="1">
    <citation type="journal article" date="2023" name="G3 (Bethesda)">
        <title>A reference genome for the long-term kleptoplast-retaining sea slug Elysia crispata morphotype clarki.</title>
        <authorList>
            <person name="Eastman K.E."/>
            <person name="Pendleton A.L."/>
            <person name="Shaikh M.A."/>
            <person name="Suttiyut T."/>
            <person name="Ogas R."/>
            <person name="Tomko P."/>
            <person name="Gavelis G."/>
            <person name="Widhalm J.R."/>
            <person name="Wisecaver J.H."/>
        </authorList>
    </citation>
    <scope>NUCLEOTIDE SEQUENCE</scope>
    <source>
        <strain evidence="5">ECLA1</strain>
    </source>
</reference>
<dbReference type="Proteomes" id="UP001283361">
    <property type="component" value="Unassembled WGS sequence"/>
</dbReference>
<dbReference type="InterPro" id="IPR000253">
    <property type="entry name" value="FHA_dom"/>
</dbReference>
<dbReference type="Pfam" id="PF00498">
    <property type="entry name" value="FHA"/>
    <property type="match status" value="1"/>
</dbReference>
<evidence type="ECO:0000313" key="6">
    <source>
        <dbReference type="Proteomes" id="UP001283361"/>
    </source>
</evidence>
<protein>
    <recommendedName>
        <fullName evidence="7">Angiogenic factor with G patch and FHA domains 1</fullName>
    </recommendedName>
</protein>
<dbReference type="PANTHER" id="PTHR23106:SF24">
    <property type="entry name" value="ANGIOGENIC FACTOR WITH G PATCH AND FHA DOMAINS 1"/>
    <property type="match status" value="1"/>
</dbReference>
<feature type="region of interest" description="Disordered" evidence="2">
    <location>
        <begin position="805"/>
        <end position="827"/>
    </location>
</feature>
<dbReference type="GO" id="GO:0003676">
    <property type="term" value="F:nucleic acid binding"/>
    <property type="evidence" value="ECO:0007669"/>
    <property type="project" value="InterPro"/>
</dbReference>
<evidence type="ECO:0000259" key="4">
    <source>
        <dbReference type="PROSITE" id="PS50174"/>
    </source>
</evidence>
<dbReference type="EMBL" id="JAWDGP010000875">
    <property type="protein sequence ID" value="KAK3796532.1"/>
    <property type="molecule type" value="Genomic_DNA"/>
</dbReference>
<dbReference type="InterPro" id="IPR053027">
    <property type="entry name" value="AGGF1"/>
</dbReference>
<dbReference type="InterPro" id="IPR035624">
    <property type="entry name" value="AGGF1_OCRE"/>
</dbReference>
<dbReference type="PANTHER" id="PTHR23106">
    <property type="entry name" value="ANGIOGENIC FACTOR WITH G PATCH AND FHA DOMAINS 1"/>
    <property type="match status" value="1"/>
</dbReference>
<feature type="compositionally biased region" description="Basic and acidic residues" evidence="2">
    <location>
        <begin position="813"/>
        <end position="827"/>
    </location>
</feature>
<dbReference type="CDD" id="cd16164">
    <property type="entry name" value="OCRE_VG5Q"/>
    <property type="match status" value="1"/>
</dbReference>
<evidence type="ECO:0000313" key="5">
    <source>
        <dbReference type="EMBL" id="KAK3796532.1"/>
    </source>
</evidence>
<name>A0AAE1E787_9GAST</name>
<proteinExistence type="predicted"/>
<accession>A0AAE1E787</accession>
<comment type="caution">
    <text evidence="5">The sequence shown here is derived from an EMBL/GenBank/DDBJ whole genome shotgun (WGS) entry which is preliminary data.</text>
</comment>
<evidence type="ECO:0000259" key="3">
    <source>
        <dbReference type="PROSITE" id="PS50006"/>
    </source>
</evidence>
<feature type="region of interest" description="Disordered" evidence="2">
    <location>
        <begin position="297"/>
        <end position="321"/>
    </location>
</feature>
<feature type="domain" description="FHA" evidence="3">
    <location>
        <begin position="455"/>
        <end position="508"/>
    </location>
</feature>
<feature type="domain" description="G-patch" evidence="4">
    <location>
        <begin position="643"/>
        <end position="690"/>
    </location>
</feature>
<dbReference type="InterPro" id="IPR000467">
    <property type="entry name" value="G_patch_dom"/>
</dbReference>
<dbReference type="CDD" id="cd22686">
    <property type="entry name" value="FHA_AGGF1"/>
    <property type="match status" value="1"/>
</dbReference>
<dbReference type="PROSITE" id="PS50174">
    <property type="entry name" value="G_PATCH"/>
    <property type="match status" value="1"/>
</dbReference>
<organism evidence="5 6">
    <name type="scientific">Elysia crispata</name>
    <name type="common">lettuce slug</name>
    <dbReference type="NCBI Taxonomy" id="231223"/>
    <lineage>
        <taxon>Eukaryota</taxon>
        <taxon>Metazoa</taxon>
        <taxon>Spiralia</taxon>
        <taxon>Lophotrochozoa</taxon>
        <taxon>Mollusca</taxon>
        <taxon>Gastropoda</taxon>
        <taxon>Heterobranchia</taxon>
        <taxon>Euthyneura</taxon>
        <taxon>Panpulmonata</taxon>
        <taxon>Sacoglossa</taxon>
        <taxon>Placobranchoidea</taxon>
        <taxon>Plakobranchidae</taxon>
        <taxon>Elysia</taxon>
    </lineage>
</organism>
<dbReference type="PROSITE" id="PS50006">
    <property type="entry name" value="FHA_DOMAIN"/>
    <property type="match status" value="1"/>
</dbReference>
<dbReference type="Gene3D" id="2.60.200.20">
    <property type="match status" value="1"/>
</dbReference>
<dbReference type="SUPFAM" id="SSF49879">
    <property type="entry name" value="SMAD/FHA domain"/>
    <property type="match status" value="1"/>
</dbReference>
<feature type="region of interest" description="Disordered" evidence="2">
    <location>
        <begin position="774"/>
        <end position="793"/>
    </location>
</feature>
<dbReference type="SMART" id="SM00443">
    <property type="entry name" value="G_patch"/>
    <property type="match status" value="1"/>
</dbReference>
<gene>
    <name evidence="5" type="ORF">RRG08_003249</name>
</gene>
<feature type="coiled-coil region" evidence="1">
    <location>
        <begin position="55"/>
        <end position="89"/>
    </location>
</feature>
<feature type="compositionally biased region" description="Basic residues" evidence="2">
    <location>
        <begin position="297"/>
        <end position="311"/>
    </location>
</feature>
<evidence type="ECO:0000256" key="1">
    <source>
        <dbReference type="SAM" id="Coils"/>
    </source>
</evidence>
<feature type="region of interest" description="Disordered" evidence="2">
    <location>
        <begin position="363"/>
        <end position="404"/>
    </location>
</feature>
<evidence type="ECO:0000256" key="2">
    <source>
        <dbReference type="SAM" id="MobiDB-lite"/>
    </source>
</evidence>
<dbReference type="AlphaFoldDB" id="A0AAE1E787"/>
<keyword evidence="6" id="KW-1185">Reference proteome</keyword>
<dbReference type="Pfam" id="PF01585">
    <property type="entry name" value="G-patch"/>
    <property type="match status" value="1"/>
</dbReference>
<dbReference type="InterPro" id="IPR008984">
    <property type="entry name" value="SMAD_FHA_dom_sf"/>
</dbReference>
<dbReference type="SMART" id="SM00240">
    <property type="entry name" value="FHA"/>
    <property type="match status" value="1"/>
</dbReference>
<keyword evidence="1" id="KW-0175">Coiled coil</keyword>
<dbReference type="InterPro" id="IPR041591">
    <property type="entry name" value="OCRE"/>
</dbReference>